<feature type="domain" description="T-SNARE coiled-coil homology" evidence="10">
    <location>
        <begin position="409"/>
        <end position="471"/>
    </location>
</feature>
<evidence type="ECO:0000256" key="2">
    <source>
        <dbReference type="ARBA" id="ARBA00009063"/>
    </source>
</evidence>
<dbReference type="InterPro" id="IPR045242">
    <property type="entry name" value="Syntaxin"/>
</dbReference>
<feature type="region of interest" description="Disordered" evidence="8">
    <location>
        <begin position="1"/>
        <end position="39"/>
    </location>
</feature>
<evidence type="ECO:0000256" key="4">
    <source>
        <dbReference type="ARBA" id="ARBA00022692"/>
    </source>
</evidence>
<dbReference type="GO" id="GO:0006888">
    <property type="term" value="P:endoplasmic reticulum to Golgi vesicle-mediated transport"/>
    <property type="evidence" value="ECO:0007669"/>
    <property type="project" value="TreeGrafter"/>
</dbReference>
<feature type="compositionally biased region" description="Low complexity" evidence="8">
    <location>
        <begin position="132"/>
        <end position="145"/>
    </location>
</feature>
<keyword evidence="6" id="KW-0175">Coiled coil</keyword>
<comment type="subcellular location">
    <subcellularLocation>
        <location evidence="1">Membrane</location>
        <topology evidence="1">Single-pass type IV membrane protein</topology>
    </subcellularLocation>
</comment>
<feature type="transmembrane region" description="Helical" evidence="9">
    <location>
        <begin position="481"/>
        <end position="500"/>
    </location>
</feature>
<evidence type="ECO:0000256" key="6">
    <source>
        <dbReference type="ARBA" id="ARBA00023054"/>
    </source>
</evidence>
<feature type="compositionally biased region" description="Polar residues" evidence="8">
    <location>
        <begin position="109"/>
        <end position="131"/>
    </location>
</feature>
<dbReference type="Pfam" id="PF05739">
    <property type="entry name" value="SNARE"/>
    <property type="match status" value="1"/>
</dbReference>
<dbReference type="GO" id="GO:0005484">
    <property type="term" value="F:SNAP receptor activity"/>
    <property type="evidence" value="ECO:0007669"/>
    <property type="project" value="TreeGrafter"/>
</dbReference>
<name>A0A8J5JL44_HOMAM</name>
<evidence type="ECO:0000256" key="3">
    <source>
        <dbReference type="ARBA" id="ARBA00022448"/>
    </source>
</evidence>
<dbReference type="Proteomes" id="UP000747542">
    <property type="component" value="Unassembled WGS sequence"/>
</dbReference>
<evidence type="ECO:0000256" key="8">
    <source>
        <dbReference type="SAM" id="MobiDB-lite"/>
    </source>
</evidence>
<dbReference type="SUPFAM" id="SSF47661">
    <property type="entry name" value="t-snare proteins"/>
    <property type="match status" value="1"/>
</dbReference>
<dbReference type="EMBL" id="JAHLQT010035566">
    <property type="protein sequence ID" value="KAG7158223.1"/>
    <property type="molecule type" value="Genomic_DNA"/>
</dbReference>
<feature type="region of interest" description="Disordered" evidence="8">
    <location>
        <begin position="107"/>
        <end position="184"/>
    </location>
</feature>
<evidence type="ECO:0000313" key="11">
    <source>
        <dbReference type="EMBL" id="KAG7158223.1"/>
    </source>
</evidence>
<evidence type="ECO:0000256" key="5">
    <source>
        <dbReference type="ARBA" id="ARBA00022989"/>
    </source>
</evidence>
<dbReference type="Gene3D" id="1.20.58.70">
    <property type="match status" value="1"/>
</dbReference>
<evidence type="ECO:0000256" key="1">
    <source>
        <dbReference type="ARBA" id="ARBA00004211"/>
    </source>
</evidence>
<dbReference type="AlphaFoldDB" id="A0A8J5JL44"/>
<evidence type="ECO:0000256" key="9">
    <source>
        <dbReference type="SAM" id="Phobius"/>
    </source>
</evidence>
<feature type="compositionally biased region" description="Polar residues" evidence="8">
    <location>
        <begin position="172"/>
        <end position="184"/>
    </location>
</feature>
<proteinExistence type="inferred from homology"/>
<dbReference type="PANTHER" id="PTHR19957:SF3">
    <property type="entry name" value="SYNTAXIN-5"/>
    <property type="match status" value="1"/>
</dbReference>
<dbReference type="GO" id="GO:0006906">
    <property type="term" value="P:vesicle fusion"/>
    <property type="evidence" value="ECO:0007669"/>
    <property type="project" value="TreeGrafter"/>
</dbReference>
<dbReference type="GO" id="GO:0031201">
    <property type="term" value="C:SNARE complex"/>
    <property type="evidence" value="ECO:0007669"/>
    <property type="project" value="TreeGrafter"/>
</dbReference>
<keyword evidence="12" id="KW-1185">Reference proteome</keyword>
<evidence type="ECO:0000259" key="10">
    <source>
        <dbReference type="PROSITE" id="PS50192"/>
    </source>
</evidence>
<keyword evidence="7 9" id="KW-0472">Membrane</keyword>
<feature type="compositionally biased region" description="Polar residues" evidence="8">
    <location>
        <begin position="21"/>
        <end position="39"/>
    </location>
</feature>
<gene>
    <name evidence="11" type="primary">Syx5-L</name>
    <name evidence="11" type="ORF">Hamer_G008859</name>
</gene>
<dbReference type="PANTHER" id="PTHR19957">
    <property type="entry name" value="SYNTAXIN"/>
    <property type="match status" value="1"/>
</dbReference>
<reference evidence="11" key="1">
    <citation type="journal article" date="2021" name="Sci. Adv.">
        <title>The American lobster genome reveals insights on longevity, neural, and immune adaptations.</title>
        <authorList>
            <person name="Polinski J.M."/>
            <person name="Zimin A.V."/>
            <person name="Clark K.F."/>
            <person name="Kohn A.B."/>
            <person name="Sadowski N."/>
            <person name="Timp W."/>
            <person name="Ptitsyn A."/>
            <person name="Khanna P."/>
            <person name="Romanova D.Y."/>
            <person name="Williams P."/>
            <person name="Greenwood S.J."/>
            <person name="Moroz L.L."/>
            <person name="Walt D.R."/>
            <person name="Bodnar A.G."/>
        </authorList>
    </citation>
    <scope>NUCLEOTIDE SEQUENCE</scope>
    <source>
        <strain evidence="11">GMGI-L3</strain>
    </source>
</reference>
<dbReference type="GO" id="GO:0006886">
    <property type="term" value="P:intracellular protein transport"/>
    <property type="evidence" value="ECO:0007669"/>
    <property type="project" value="TreeGrafter"/>
</dbReference>
<evidence type="ECO:0000313" key="12">
    <source>
        <dbReference type="Proteomes" id="UP000747542"/>
    </source>
</evidence>
<dbReference type="GO" id="GO:0000149">
    <property type="term" value="F:SNARE binding"/>
    <property type="evidence" value="ECO:0007669"/>
    <property type="project" value="TreeGrafter"/>
</dbReference>
<dbReference type="InterPro" id="IPR010989">
    <property type="entry name" value="SNARE"/>
</dbReference>
<comment type="caution">
    <text evidence="11">The sequence shown here is derived from an EMBL/GenBank/DDBJ whole genome shotgun (WGS) entry which is preliminary data.</text>
</comment>
<dbReference type="GO" id="GO:0048278">
    <property type="term" value="P:vesicle docking"/>
    <property type="evidence" value="ECO:0007669"/>
    <property type="project" value="TreeGrafter"/>
</dbReference>
<keyword evidence="4 9" id="KW-0812">Transmembrane</keyword>
<keyword evidence="3" id="KW-0813">Transport</keyword>
<protein>
    <submittedName>
        <fullName evidence="11">Syntaxin-5-like</fullName>
    </submittedName>
</protein>
<dbReference type="PROSITE" id="PS50192">
    <property type="entry name" value="T_SNARE"/>
    <property type="match status" value="1"/>
</dbReference>
<evidence type="ECO:0000256" key="7">
    <source>
        <dbReference type="ARBA" id="ARBA00023136"/>
    </source>
</evidence>
<dbReference type="SMART" id="SM00397">
    <property type="entry name" value="t_SNARE"/>
    <property type="match status" value="1"/>
</dbReference>
<dbReference type="GO" id="GO:0000139">
    <property type="term" value="C:Golgi membrane"/>
    <property type="evidence" value="ECO:0007669"/>
    <property type="project" value="TreeGrafter"/>
</dbReference>
<dbReference type="CDD" id="cd15844">
    <property type="entry name" value="SNARE_syntaxin5"/>
    <property type="match status" value="1"/>
</dbReference>
<sequence length="501" mass="54996">MTTRRRRAGSESYVEEPTVPGASTVQKPQQPHAQPTLTQSPYSLYPQVANAVNNNLQWGSATCNSQAYYKKTDTVDPGGVGQVAAATTPYTGQPWPTQPTQPYFYTPQGNSNTQSGGTFYGTDNKQWNPSTSGANSSSNNQWSNSGTHWNTGAVSNSETLNKTHGSGGHLNRSASDWSSVGSHLSSIDDVDMASRDRTQEFARIVRSQQGSYTNGVLPHHEGKRPRDLHEYKDFMQRAKLIGRNISMAKKRSLFDDSHDREIQELTGIIRHDLTSLTKQLGDLRNRSLAASSTGNSAHLQKHSRNLVGSLQSKVASITRMFKDVLEVRTENLKKQAERREQFTGGIVSGELPPGAVAGHHQGSVLLADEAAAAAYTSSGETVSSNGEVAINLGNGGAYQQQLQLMEEQDTYLQSRADTMRTIESTIVELGQMFTQLATMVKEQEELVHRIDANVDETGLNVEAAHSELLKYFKSVSSNRMLMIKVFGIMIVFFVIFVVFMA</sequence>
<keyword evidence="5 9" id="KW-1133">Transmembrane helix</keyword>
<feature type="compositionally biased region" description="Polar residues" evidence="8">
    <location>
        <begin position="146"/>
        <end position="164"/>
    </location>
</feature>
<organism evidence="11 12">
    <name type="scientific">Homarus americanus</name>
    <name type="common">American lobster</name>
    <dbReference type="NCBI Taxonomy" id="6706"/>
    <lineage>
        <taxon>Eukaryota</taxon>
        <taxon>Metazoa</taxon>
        <taxon>Ecdysozoa</taxon>
        <taxon>Arthropoda</taxon>
        <taxon>Crustacea</taxon>
        <taxon>Multicrustacea</taxon>
        <taxon>Malacostraca</taxon>
        <taxon>Eumalacostraca</taxon>
        <taxon>Eucarida</taxon>
        <taxon>Decapoda</taxon>
        <taxon>Pleocyemata</taxon>
        <taxon>Astacidea</taxon>
        <taxon>Nephropoidea</taxon>
        <taxon>Nephropidae</taxon>
        <taxon>Homarus</taxon>
    </lineage>
</organism>
<comment type="similarity">
    <text evidence="2">Belongs to the syntaxin family.</text>
</comment>
<dbReference type="InterPro" id="IPR000727">
    <property type="entry name" value="T_SNARE_dom"/>
</dbReference>
<accession>A0A8J5JL44</accession>